<dbReference type="Pfam" id="PF08786">
    <property type="entry name" value="DcrB"/>
    <property type="match status" value="1"/>
</dbReference>
<accession>A0A5J5G748</accession>
<dbReference type="EMBL" id="VYKJ01000001">
    <property type="protein sequence ID" value="KAA9003066.1"/>
    <property type="molecule type" value="Genomic_DNA"/>
</dbReference>
<dbReference type="AlphaFoldDB" id="A0A5J5G748"/>
<sequence length="148" mass="16122">MPFSSTRCQFTEGSVALPEGYLDRTVNVFAPAAADSASFNIARDTLPPDETLSAYIDRQLSLLGKHLKGWKERSRAPAQLGQGEQALNGECVQASYLRDGQRVWQQQAVFAPGNGLILVFTQSVGRALTEQDKAQFADLLNSFTRAAS</sequence>
<protein>
    <submittedName>
        <fullName evidence="2">DUF1795 domain-containing protein</fullName>
    </submittedName>
</protein>
<dbReference type="OrthoDB" id="9012334at2"/>
<comment type="caution">
    <text evidence="2">The sequence shown here is derived from an EMBL/GenBank/DDBJ whole genome shotgun (WGS) entry which is preliminary data.</text>
</comment>
<dbReference type="Proteomes" id="UP000335415">
    <property type="component" value="Unassembled WGS sequence"/>
</dbReference>
<evidence type="ECO:0000313" key="1">
    <source>
        <dbReference type="EMBL" id="KAA9002646.1"/>
    </source>
</evidence>
<organism evidence="2 3">
    <name type="scientific">Affinibrenneria salicis</name>
    <dbReference type="NCBI Taxonomy" id="2590031"/>
    <lineage>
        <taxon>Bacteria</taxon>
        <taxon>Pseudomonadati</taxon>
        <taxon>Pseudomonadota</taxon>
        <taxon>Gammaproteobacteria</taxon>
        <taxon>Enterobacterales</taxon>
        <taxon>Pectobacteriaceae</taxon>
        <taxon>Affinibrenneria</taxon>
    </lineage>
</organism>
<dbReference type="RefSeq" id="WP_150433617.1">
    <property type="nucleotide sequence ID" value="NZ_VYKJ01000001.1"/>
</dbReference>
<dbReference type="Gene3D" id="3.40.1000.10">
    <property type="entry name" value="Mog1/PsbP, alpha/beta/alpha sandwich"/>
    <property type="match status" value="1"/>
</dbReference>
<proteinExistence type="predicted"/>
<dbReference type="EMBL" id="VYKJ01000001">
    <property type="protein sequence ID" value="KAA9002646.1"/>
    <property type="molecule type" value="Genomic_DNA"/>
</dbReference>
<reference evidence="2 3" key="1">
    <citation type="submission" date="2019-09" db="EMBL/GenBank/DDBJ databases">
        <authorList>
            <person name="Li Y."/>
        </authorList>
    </citation>
    <scope>NUCLEOTIDE SEQUENCE [LARGE SCALE GENOMIC DNA]</scope>
    <source>
        <strain evidence="2 3">L3-3HA</strain>
    </source>
</reference>
<dbReference type="InterPro" id="IPR014894">
    <property type="entry name" value="DcrB/EagT6"/>
</dbReference>
<dbReference type="SUPFAM" id="SSF55724">
    <property type="entry name" value="Mog1p/PsbP-like"/>
    <property type="match status" value="1"/>
</dbReference>
<keyword evidence="3" id="KW-1185">Reference proteome</keyword>
<evidence type="ECO:0000313" key="3">
    <source>
        <dbReference type="Proteomes" id="UP000335415"/>
    </source>
</evidence>
<gene>
    <name evidence="1" type="ORF">FJU30_01230</name>
    <name evidence="2" type="ORF">FJU30_03535</name>
</gene>
<name>A0A5J5G748_9GAMM</name>
<evidence type="ECO:0000313" key="2">
    <source>
        <dbReference type="EMBL" id="KAA9003066.1"/>
    </source>
</evidence>
<dbReference type="InterPro" id="IPR016123">
    <property type="entry name" value="Mog1/PsbP_a/b/a-sand"/>
</dbReference>